<gene>
    <name evidence="2" type="ORF">LAESUDRAFT_242195</name>
</gene>
<dbReference type="AlphaFoldDB" id="A0A165DKU0"/>
<accession>A0A165DKU0</accession>
<name>A0A165DKU0_9APHY</name>
<proteinExistence type="predicted"/>
<dbReference type="GeneID" id="63818739"/>
<evidence type="ECO:0000313" key="3">
    <source>
        <dbReference type="Proteomes" id="UP000076871"/>
    </source>
</evidence>
<dbReference type="Proteomes" id="UP000076871">
    <property type="component" value="Unassembled WGS sequence"/>
</dbReference>
<feature type="compositionally biased region" description="Polar residues" evidence="1">
    <location>
        <begin position="23"/>
        <end position="34"/>
    </location>
</feature>
<feature type="compositionally biased region" description="Low complexity" evidence="1">
    <location>
        <begin position="1"/>
        <end position="15"/>
    </location>
</feature>
<reference evidence="2 3" key="1">
    <citation type="journal article" date="2016" name="Mol. Biol. Evol.">
        <title>Comparative Genomics of Early-Diverging Mushroom-Forming Fungi Provides Insights into the Origins of Lignocellulose Decay Capabilities.</title>
        <authorList>
            <person name="Nagy L.G."/>
            <person name="Riley R."/>
            <person name="Tritt A."/>
            <person name="Adam C."/>
            <person name="Daum C."/>
            <person name="Floudas D."/>
            <person name="Sun H."/>
            <person name="Yadav J.S."/>
            <person name="Pangilinan J."/>
            <person name="Larsson K.H."/>
            <person name="Matsuura K."/>
            <person name="Barry K."/>
            <person name="Labutti K."/>
            <person name="Kuo R."/>
            <person name="Ohm R.A."/>
            <person name="Bhattacharya S.S."/>
            <person name="Shirouzu T."/>
            <person name="Yoshinaga Y."/>
            <person name="Martin F.M."/>
            <person name="Grigoriev I.V."/>
            <person name="Hibbett D.S."/>
        </authorList>
    </citation>
    <scope>NUCLEOTIDE SEQUENCE [LARGE SCALE GENOMIC DNA]</scope>
    <source>
        <strain evidence="2 3">93-53</strain>
    </source>
</reference>
<protein>
    <submittedName>
        <fullName evidence="2">Uncharacterized protein</fullName>
    </submittedName>
</protein>
<evidence type="ECO:0000256" key="1">
    <source>
        <dbReference type="SAM" id="MobiDB-lite"/>
    </source>
</evidence>
<keyword evidence="3" id="KW-1185">Reference proteome</keyword>
<feature type="region of interest" description="Disordered" evidence="1">
    <location>
        <begin position="59"/>
        <end position="236"/>
    </location>
</feature>
<feature type="compositionally biased region" description="Pro residues" evidence="1">
    <location>
        <begin position="146"/>
        <end position="160"/>
    </location>
</feature>
<dbReference type="RefSeq" id="XP_040762845.1">
    <property type="nucleotide sequence ID" value="XM_040901707.1"/>
</dbReference>
<feature type="region of interest" description="Disordered" evidence="1">
    <location>
        <begin position="1"/>
        <end position="35"/>
    </location>
</feature>
<dbReference type="EMBL" id="KV427632">
    <property type="protein sequence ID" value="KZT05105.1"/>
    <property type="molecule type" value="Genomic_DNA"/>
</dbReference>
<dbReference type="InParanoid" id="A0A165DKU0"/>
<dbReference type="OrthoDB" id="2804460at2759"/>
<feature type="compositionally biased region" description="Polar residues" evidence="1">
    <location>
        <begin position="194"/>
        <end position="204"/>
    </location>
</feature>
<sequence length="268" mass="28702">MSSKSKSPSRNSTRSGAPRWRRTLSNAKSQQPASISLVFAQPEQAARLPSAIEQLPALAIDDASSIMSVTSRKRDRLHSQSMISRENDLDANEENVERKRSRTGSMGNPRGDAAESPPSGESIATEDHADHNRAVLSESPCSSREPPMPMESIPSPPLSIPTPKSEEVPETSKSPSRGSWLGSLAWVTGYASAESDSTSTARPTSPQPDIEQGTIPTAASVQPAPNPPDEMASASQFGSQVQPLIFVLSCTSRSCDRPSGRLSVHFLR</sequence>
<organism evidence="2 3">
    <name type="scientific">Laetiporus sulphureus 93-53</name>
    <dbReference type="NCBI Taxonomy" id="1314785"/>
    <lineage>
        <taxon>Eukaryota</taxon>
        <taxon>Fungi</taxon>
        <taxon>Dikarya</taxon>
        <taxon>Basidiomycota</taxon>
        <taxon>Agaricomycotina</taxon>
        <taxon>Agaricomycetes</taxon>
        <taxon>Polyporales</taxon>
        <taxon>Laetiporus</taxon>
    </lineage>
</organism>
<evidence type="ECO:0000313" key="2">
    <source>
        <dbReference type="EMBL" id="KZT05105.1"/>
    </source>
</evidence>